<dbReference type="GO" id="GO:0042597">
    <property type="term" value="C:periplasmic space"/>
    <property type="evidence" value="ECO:0007669"/>
    <property type="project" value="UniProtKB-SubCell"/>
</dbReference>
<evidence type="ECO:0000256" key="1">
    <source>
        <dbReference type="ARBA" id="ARBA00004418"/>
    </source>
</evidence>
<name>A0A840MP27_9PROT</name>
<keyword evidence="3" id="KW-0732">Signal</keyword>
<dbReference type="InterPro" id="IPR050490">
    <property type="entry name" value="Bact_solute-bd_prot1"/>
</dbReference>
<feature type="chain" id="PRO_5032987090" evidence="3">
    <location>
        <begin position="24"/>
        <end position="429"/>
    </location>
</feature>
<evidence type="ECO:0000256" key="2">
    <source>
        <dbReference type="ARBA" id="ARBA00008520"/>
    </source>
</evidence>
<evidence type="ECO:0000313" key="5">
    <source>
        <dbReference type="Proteomes" id="UP000575898"/>
    </source>
</evidence>
<evidence type="ECO:0000313" key="4">
    <source>
        <dbReference type="EMBL" id="MBB5018839.1"/>
    </source>
</evidence>
<proteinExistence type="inferred from homology"/>
<keyword evidence="5" id="KW-1185">Reference proteome</keyword>
<dbReference type="InterPro" id="IPR006059">
    <property type="entry name" value="SBP"/>
</dbReference>
<accession>A0A840MP27</accession>
<sequence>MSASRHLLASLAALMVLSQPADAAEKQRLEFWTNSLKPKFTQYFETLEKLYEQQHPNIDVVWVDIPWDAFETRLMAAIGAGKPPALANLEVPWVYDAVQRGLLRPLDEAIGTEKDYYLDGAIQDVTFDGKLWAIPFYNNADIIAYNTALFKQAGLDPTKPPQTLQDQLDYAKQIRQKTGTPGLAPPLGKMASIFLQEGLPVLQNGKAAFNTPRHAALLKRFADAYQAGALLKDKLFAEDNFQQNIDAYNSGRLAMMATAPTALSRTRDNASHIYQQTAVAQVPLGPTGIAPGGWLFTYAVPKGVDDKTFGEAIKLARFLTRDDNQLAFSKLAGTFPTSKGAVNDPFFKVKPAQSGAFEQAVQTAAGHAERIRTLYVAGLPDANAMLRKLQLATEQAVTGRKRPEIALAEAAAFWDHKLATQKGPQTGRR</sequence>
<feature type="signal peptide" evidence="3">
    <location>
        <begin position="1"/>
        <end position="23"/>
    </location>
</feature>
<dbReference type="SUPFAM" id="SSF53850">
    <property type="entry name" value="Periplasmic binding protein-like II"/>
    <property type="match status" value="1"/>
</dbReference>
<dbReference type="Pfam" id="PF13416">
    <property type="entry name" value="SBP_bac_8"/>
    <property type="match status" value="1"/>
</dbReference>
<protein>
    <submittedName>
        <fullName evidence="4">Putative chitobiose transport system substrate-binding protein</fullName>
    </submittedName>
</protein>
<dbReference type="AlphaFoldDB" id="A0A840MP27"/>
<organism evidence="4 5">
    <name type="scientific">Chitinivorax tropicus</name>
    <dbReference type="NCBI Taxonomy" id="714531"/>
    <lineage>
        <taxon>Bacteria</taxon>
        <taxon>Pseudomonadati</taxon>
        <taxon>Pseudomonadota</taxon>
        <taxon>Betaproteobacteria</taxon>
        <taxon>Chitinivorax</taxon>
    </lineage>
</organism>
<dbReference type="Gene3D" id="3.40.190.10">
    <property type="entry name" value="Periplasmic binding protein-like II"/>
    <property type="match status" value="1"/>
</dbReference>
<dbReference type="PANTHER" id="PTHR43649:SF12">
    <property type="entry name" value="DIACETYLCHITOBIOSE BINDING PROTEIN DASA"/>
    <property type="match status" value="1"/>
</dbReference>
<comment type="caution">
    <text evidence="4">The sequence shown here is derived from an EMBL/GenBank/DDBJ whole genome shotgun (WGS) entry which is preliminary data.</text>
</comment>
<gene>
    <name evidence="4" type="ORF">HNQ59_002136</name>
</gene>
<dbReference type="PANTHER" id="PTHR43649">
    <property type="entry name" value="ARABINOSE-BINDING PROTEIN-RELATED"/>
    <property type="match status" value="1"/>
</dbReference>
<reference evidence="4 5" key="1">
    <citation type="submission" date="2020-08" db="EMBL/GenBank/DDBJ databases">
        <title>Genomic Encyclopedia of Type Strains, Phase IV (KMG-IV): sequencing the most valuable type-strain genomes for metagenomic binning, comparative biology and taxonomic classification.</title>
        <authorList>
            <person name="Goeker M."/>
        </authorList>
    </citation>
    <scope>NUCLEOTIDE SEQUENCE [LARGE SCALE GENOMIC DNA]</scope>
    <source>
        <strain evidence="4 5">DSM 27165</strain>
    </source>
</reference>
<dbReference type="RefSeq" id="WP_343074240.1">
    <property type="nucleotide sequence ID" value="NZ_JACHHY010000012.1"/>
</dbReference>
<dbReference type="Proteomes" id="UP000575898">
    <property type="component" value="Unassembled WGS sequence"/>
</dbReference>
<dbReference type="EMBL" id="JACHHY010000012">
    <property type="protein sequence ID" value="MBB5018839.1"/>
    <property type="molecule type" value="Genomic_DNA"/>
</dbReference>
<comment type="subcellular location">
    <subcellularLocation>
        <location evidence="1">Periplasm</location>
    </subcellularLocation>
</comment>
<evidence type="ECO:0000256" key="3">
    <source>
        <dbReference type="SAM" id="SignalP"/>
    </source>
</evidence>
<comment type="similarity">
    <text evidence="2">Belongs to the bacterial solute-binding protein 1 family.</text>
</comment>